<evidence type="ECO:0000259" key="10">
    <source>
        <dbReference type="PROSITE" id="PS51068"/>
    </source>
</evidence>
<dbReference type="Pfam" id="PF01149">
    <property type="entry name" value="Fapy_DNA_glyco"/>
    <property type="match status" value="1"/>
</dbReference>
<dbReference type="InterPro" id="IPR012319">
    <property type="entry name" value="FPG_cat"/>
</dbReference>
<evidence type="ECO:0000256" key="1">
    <source>
        <dbReference type="ARBA" id="ARBA00001668"/>
    </source>
</evidence>
<dbReference type="SUPFAM" id="SSF46946">
    <property type="entry name" value="S13-like H2TH domain"/>
    <property type="match status" value="1"/>
</dbReference>
<dbReference type="RefSeq" id="WP_380772054.1">
    <property type="nucleotide sequence ID" value="NZ_JBHUEO010000004.1"/>
</dbReference>
<keyword evidence="5" id="KW-0238">DNA-binding</keyword>
<reference evidence="12" key="1">
    <citation type="journal article" date="2019" name="Int. J. Syst. Evol. Microbiol.">
        <title>The Global Catalogue of Microorganisms (GCM) 10K type strain sequencing project: providing services to taxonomists for standard genome sequencing and annotation.</title>
        <authorList>
            <consortium name="The Broad Institute Genomics Platform"/>
            <consortium name="The Broad Institute Genome Sequencing Center for Infectious Disease"/>
            <person name="Wu L."/>
            <person name="Ma J."/>
        </authorList>
    </citation>
    <scope>NUCLEOTIDE SEQUENCE [LARGE SCALE GENOMIC DNA]</scope>
    <source>
        <strain evidence="12">CGMCC 1.12295</strain>
    </source>
</reference>
<dbReference type="SMART" id="SM00898">
    <property type="entry name" value="Fapy_DNA_glyco"/>
    <property type="match status" value="1"/>
</dbReference>
<dbReference type="Pfam" id="PF06831">
    <property type="entry name" value="H2TH"/>
    <property type="match status" value="1"/>
</dbReference>
<dbReference type="InterPro" id="IPR010979">
    <property type="entry name" value="Ribosomal_uS13-like_H2TH"/>
</dbReference>
<keyword evidence="8" id="KW-0511">Multifunctional enzyme</keyword>
<evidence type="ECO:0000313" key="12">
    <source>
        <dbReference type="Proteomes" id="UP001597301"/>
    </source>
</evidence>
<dbReference type="SMART" id="SM01232">
    <property type="entry name" value="H2TH"/>
    <property type="match status" value="1"/>
</dbReference>
<sequence>MPELPEMETYKVLLEQIIGGQMITGVVINREKSINVPIEEFTRKVLHQKIESIERRAKYVIFRLQNGFCLLLHLMLGGWMYYGTKEEQPDRSIQVQLSFQDHHLYFIGLRLGYLHLHTPEMIWRKLQHLGPEPLDPNFSLDAFFSIFQNRRGGLKTTLMNQEVLSGIGSRYSDEILWHCQLHPKRRINELEPSGLVRLYGSIQSILQLAMQHGGYMDPLYRDDHKTGGYQMFVHGVEGKNCSRCGNMIVKADKMYFCQQCQL</sequence>
<protein>
    <submittedName>
        <fullName evidence="11">Fpg/Nei family DNA glycosylase</fullName>
    </submittedName>
</protein>
<comment type="caution">
    <text evidence="11">The sequence shown here is derived from an EMBL/GenBank/DDBJ whole genome shotgun (WGS) entry which is preliminary data.</text>
</comment>
<evidence type="ECO:0000313" key="11">
    <source>
        <dbReference type="EMBL" id="MFD1705551.1"/>
    </source>
</evidence>
<keyword evidence="6" id="KW-0234">DNA repair</keyword>
<keyword evidence="4" id="KW-0378">Hydrolase</keyword>
<evidence type="ECO:0000256" key="6">
    <source>
        <dbReference type="ARBA" id="ARBA00023204"/>
    </source>
</evidence>
<organism evidence="11 12">
    <name type="scientific">Siminovitchia sediminis</name>
    <dbReference type="NCBI Taxonomy" id="1274353"/>
    <lineage>
        <taxon>Bacteria</taxon>
        <taxon>Bacillati</taxon>
        <taxon>Bacillota</taxon>
        <taxon>Bacilli</taxon>
        <taxon>Bacillales</taxon>
        <taxon>Bacillaceae</taxon>
        <taxon>Siminovitchia</taxon>
    </lineage>
</organism>
<evidence type="ECO:0000256" key="7">
    <source>
        <dbReference type="ARBA" id="ARBA00023239"/>
    </source>
</evidence>
<dbReference type="Proteomes" id="UP001597301">
    <property type="component" value="Unassembled WGS sequence"/>
</dbReference>
<gene>
    <name evidence="11" type="ORF">ACFSCZ_02145</name>
</gene>
<feature type="domain" description="Formamidopyrimidine-DNA glycosylase catalytic" evidence="10">
    <location>
        <begin position="2"/>
        <end position="106"/>
    </location>
</feature>
<dbReference type="EMBL" id="JBHUEO010000004">
    <property type="protein sequence ID" value="MFD1705551.1"/>
    <property type="molecule type" value="Genomic_DNA"/>
</dbReference>
<evidence type="ECO:0000256" key="5">
    <source>
        <dbReference type="ARBA" id="ARBA00023125"/>
    </source>
</evidence>
<evidence type="ECO:0000256" key="2">
    <source>
        <dbReference type="ARBA" id="ARBA00009409"/>
    </source>
</evidence>
<dbReference type="PANTHER" id="PTHR22993:SF9">
    <property type="entry name" value="FORMAMIDOPYRIMIDINE-DNA GLYCOSYLASE"/>
    <property type="match status" value="1"/>
</dbReference>
<dbReference type="PANTHER" id="PTHR22993">
    <property type="entry name" value="FORMAMIDOPYRIMIDINE-DNA GLYCOSYLASE"/>
    <property type="match status" value="1"/>
</dbReference>
<keyword evidence="9" id="KW-0326">Glycosidase</keyword>
<dbReference type="Gene3D" id="1.10.8.50">
    <property type="match status" value="1"/>
</dbReference>
<dbReference type="InterPro" id="IPR015886">
    <property type="entry name" value="H2TH_FPG"/>
</dbReference>
<evidence type="ECO:0000256" key="4">
    <source>
        <dbReference type="ARBA" id="ARBA00022801"/>
    </source>
</evidence>
<keyword evidence="3" id="KW-0227">DNA damage</keyword>
<proteinExistence type="inferred from homology"/>
<dbReference type="SUPFAM" id="SSF81624">
    <property type="entry name" value="N-terminal domain of MutM-like DNA repair proteins"/>
    <property type="match status" value="1"/>
</dbReference>
<name>A0ABW4KFM0_9BACI</name>
<keyword evidence="7" id="KW-0456">Lyase</keyword>
<dbReference type="InterPro" id="IPR035937">
    <property type="entry name" value="FPG_N"/>
</dbReference>
<keyword evidence="12" id="KW-1185">Reference proteome</keyword>
<comment type="catalytic activity">
    <reaction evidence="1">
        <text>Hydrolysis of DNA containing ring-opened 7-methylguanine residues, releasing 2,6-diamino-4-hydroxy-5-(N-methyl)formamidopyrimidine.</text>
        <dbReference type="EC" id="3.2.2.23"/>
    </reaction>
</comment>
<evidence type="ECO:0000256" key="8">
    <source>
        <dbReference type="ARBA" id="ARBA00023268"/>
    </source>
</evidence>
<accession>A0ABW4KFM0</accession>
<evidence type="ECO:0000256" key="9">
    <source>
        <dbReference type="ARBA" id="ARBA00023295"/>
    </source>
</evidence>
<comment type="similarity">
    <text evidence="2">Belongs to the FPG family.</text>
</comment>
<dbReference type="Gene3D" id="3.20.190.10">
    <property type="entry name" value="MutM-like, N-terminal"/>
    <property type="match status" value="1"/>
</dbReference>
<evidence type="ECO:0000256" key="3">
    <source>
        <dbReference type="ARBA" id="ARBA00022763"/>
    </source>
</evidence>
<dbReference type="PROSITE" id="PS51068">
    <property type="entry name" value="FPG_CAT"/>
    <property type="match status" value="1"/>
</dbReference>
<dbReference type="SUPFAM" id="SSF57716">
    <property type="entry name" value="Glucocorticoid receptor-like (DNA-binding domain)"/>
    <property type="match status" value="1"/>
</dbReference>